<keyword evidence="8" id="KW-1015">Disulfide bond</keyword>
<feature type="domain" description="WSC" evidence="12">
    <location>
        <begin position="384"/>
        <end position="476"/>
    </location>
</feature>
<organism evidence="13 14">
    <name type="scientific">Patiria miniata</name>
    <name type="common">Bat star</name>
    <name type="synonym">Asterina miniata</name>
    <dbReference type="NCBI Taxonomy" id="46514"/>
    <lineage>
        <taxon>Eukaryota</taxon>
        <taxon>Metazoa</taxon>
        <taxon>Echinodermata</taxon>
        <taxon>Eleutherozoa</taxon>
        <taxon>Asterozoa</taxon>
        <taxon>Asteroidea</taxon>
        <taxon>Valvatacea</taxon>
        <taxon>Valvatida</taxon>
        <taxon>Asterinidae</taxon>
        <taxon>Patiria</taxon>
    </lineage>
</organism>
<feature type="chain" id="PRO_5038275778" evidence="9">
    <location>
        <begin position="31"/>
        <end position="639"/>
    </location>
</feature>
<feature type="disulfide bond" evidence="8">
    <location>
        <begin position="138"/>
        <end position="155"/>
    </location>
</feature>
<evidence type="ECO:0000256" key="8">
    <source>
        <dbReference type="PROSITE-ProRule" id="PRU00076"/>
    </source>
</evidence>
<keyword evidence="6" id="KW-0472">Membrane</keyword>
<keyword evidence="3 9" id="KW-0732">Signal</keyword>
<evidence type="ECO:0000256" key="2">
    <source>
        <dbReference type="ARBA" id="ARBA00022692"/>
    </source>
</evidence>
<dbReference type="EnsemblMetazoa" id="XM_038219613.1">
    <property type="protein sequence ID" value="XP_038075541.1"/>
    <property type="gene ID" value="LOC119743224"/>
</dbReference>
<evidence type="ECO:0000259" key="11">
    <source>
        <dbReference type="PROSITE" id="PS50948"/>
    </source>
</evidence>
<dbReference type="OrthoDB" id="2019572at2759"/>
<dbReference type="InterPro" id="IPR009039">
    <property type="entry name" value="EAR"/>
</dbReference>
<evidence type="ECO:0000256" key="9">
    <source>
        <dbReference type="SAM" id="SignalP"/>
    </source>
</evidence>
<evidence type="ECO:0000256" key="3">
    <source>
        <dbReference type="ARBA" id="ARBA00022729"/>
    </source>
</evidence>
<keyword evidence="7" id="KW-0325">Glycoprotein</keyword>
<keyword evidence="5" id="KW-1133">Transmembrane helix</keyword>
<feature type="signal peptide" evidence="9">
    <location>
        <begin position="1"/>
        <end position="30"/>
    </location>
</feature>
<dbReference type="GeneID" id="119743224"/>
<dbReference type="InterPro" id="IPR003609">
    <property type="entry name" value="Pan_app"/>
</dbReference>
<feature type="domain" description="Apple" evidence="11">
    <location>
        <begin position="34"/>
        <end position="118"/>
    </location>
</feature>
<dbReference type="EnsemblMetazoa" id="XM_038219612.1">
    <property type="protein sequence ID" value="XP_038075540.1"/>
    <property type="gene ID" value="LOC119743224"/>
</dbReference>
<dbReference type="OMA" id="CFCGDEN"/>
<keyword evidence="8" id="KW-0245">EGF-like domain</keyword>
<dbReference type="InterPro" id="IPR002889">
    <property type="entry name" value="WSC_carb-bd"/>
</dbReference>
<dbReference type="PROSITE" id="PS51212">
    <property type="entry name" value="WSC"/>
    <property type="match status" value="1"/>
</dbReference>
<evidence type="ECO:0000256" key="6">
    <source>
        <dbReference type="ARBA" id="ARBA00023136"/>
    </source>
</evidence>
<evidence type="ECO:0000259" key="10">
    <source>
        <dbReference type="PROSITE" id="PS50026"/>
    </source>
</evidence>
<dbReference type="Gene3D" id="3.50.4.10">
    <property type="entry name" value="Hepatocyte Growth Factor"/>
    <property type="match status" value="1"/>
</dbReference>
<dbReference type="PROSITE" id="PS50912">
    <property type="entry name" value="EAR"/>
    <property type="match status" value="1"/>
</dbReference>
<accession>A0A914BI53</accession>
<dbReference type="Proteomes" id="UP000887568">
    <property type="component" value="Unplaced"/>
</dbReference>
<evidence type="ECO:0000256" key="1">
    <source>
        <dbReference type="ARBA" id="ARBA00004167"/>
    </source>
</evidence>
<dbReference type="Gene3D" id="2.10.25.10">
    <property type="entry name" value="Laminin"/>
    <property type="match status" value="1"/>
</dbReference>
<sequence length="639" mass="71008">MAAHSHPGITAVVLFAALLHCLLVAPPIHGRTMCDDRATSAAMELYGTPDLTMSITLDDGEDAANETVAHCARRCRRSAECQSFTWTNETCSLHPYDSSTGPEFKHEATGVLYYESLDKNTDRVEYFGGCLTNYKNRCQNGGSCKSDCSQQGFYCACSENFRGDFCQFAREDEPVLVQTIQSAPSLGCSGFSFNNEHFLIIGGNQSDINGSNIETTSRVYKYNETTGQYEHDHELDGVSQAWRITPMTVGEQQLVFAANYKVFGESTWTANSVVYAYANGTLQTHQTITTYGARGGAYLSATTGQRYMFISNFKGSSYNVDSPIYKWYSQYSKFYFVQSVATQGAGKAVLFDIAGKVYLVVPFLRGDSSGFNVQPELWKRSESSFIYMGCFLDDGSARAMEYHLSSDSMDVETCVTHCRRRGYPYAGLQYQSQCFCGDEGYDVHGLRSDGECSMTCAGNGGQYCGASHRNSVYLTEPSWSMIQTLPDATATIAAAHFHHQGADYLVLAEFSDGSSCDDKGLVVYMWNGQTEEFETHQTIDDLQCVYEVEAFKANGRVFLITGAIKSQYSVSDDSDYSVRNIIYVLEGSVFVPYWSLDGCSTYNWSVFQRNGETFLAETNYRSPGDSTLSQAVLNIYQWY</sequence>
<feature type="domain" description="EGF-like" evidence="10">
    <location>
        <begin position="126"/>
        <end position="167"/>
    </location>
</feature>
<keyword evidence="4" id="KW-0677">Repeat</keyword>
<evidence type="ECO:0000313" key="14">
    <source>
        <dbReference type="Proteomes" id="UP000887568"/>
    </source>
</evidence>
<dbReference type="InterPro" id="IPR051836">
    <property type="entry name" value="Kremen_rcpt"/>
</dbReference>
<dbReference type="Pfam" id="PF00024">
    <property type="entry name" value="PAN_1"/>
    <property type="match status" value="1"/>
</dbReference>
<dbReference type="PROSITE" id="PS50026">
    <property type="entry name" value="EGF_3"/>
    <property type="match status" value="1"/>
</dbReference>
<dbReference type="RefSeq" id="XP_038075541.1">
    <property type="nucleotide sequence ID" value="XM_038219613.1"/>
</dbReference>
<evidence type="ECO:0000256" key="7">
    <source>
        <dbReference type="ARBA" id="ARBA00023180"/>
    </source>
</evidence>
<protein>
    <submittedName>
        <fullName evidence="13">Uncharacterized protein</fullName>
    </submittedName>
</protein>
<evidence type="ECO:0000256" key="4">
    <source>
        <dbReference type="ARBA" id="ARBA00022737"/>
    </source>
</evidence>
<evidence type="ECO:0000259" key="12">
    <source>
        <dbReference type="PROSITE" id="PS51212"/>
    </source>
</evidence>
<name>A0A914BI53_PATMI</name>
<evidence type="ECO:0000256" key="5">
    <source>
        <dbReference type="ARBA" id="ARBA00022989"/>
    </source>
</evidence>
<comment type="caution">
    <text evidence="8">Lacks conserved residue(s) required for the propagation of feature annotation.</text>
</comment>
<dbReference type="PROSITE" id="PS50948">
    <property type="entry name" value="PAN"/>
    <property type="match status" value="1"/>
</dbReference>
<dbReference type="AlphaFoldDB" id="A0A914BI53"/>
<dbReference type="PANTHER" id="PTHR24269">
    <property type="entry name" value="KREMEN PROTEIN"/>
    <property type="match status" value="1"/>
</dbReference>
<dbReference type="SMART" id="SM00321">
    <property type="entry name" value="WSC"/>
    <property type="match status" value="1"/>
</dbReference>
<keyword evidence="14" id="KW-1185">Reference proteome</keyword>
<dbReference type="InterPro" id="IPR000742">
    <property type="entry name" value="EGF"/>
</dbReference>
<dbReference type="PROSITE" id="PS00022">
    <property type="entry name" value="EGF_1"/>
    <property type="match status" value="1"/>
</dbReference>
<proteinExistence type="predicted"/>
<dbReference type="SUPFAM" id="SSF57196">
    <property type="entry name" value="EGF/Laminin"/>
    <property type="match status" value="1"/>
</dbReference>
<dbReference type="SUPFAM" id="SSF57414">
    <property type="entry name" value="Hairpin loop containing domain-like"/>
    <property type="match status" value="1"/>
</dbReference>
<dbReference type="PANTHER" id="PTHR24269:SF16">
    <property type="entry name" value="PROTEIN SLG1"/>
    <property type="match status" value="1"/>
</dbReference>
<comment type="subcellular location">
    <subcellularLocation>
        <location evidence="1">Membrane</location>
        <topology evidence="1">Single-pass membrane protein</topology>
    </subcellularLocation>
</comment>
<feature type="disulfide bond" evidence="8">
    <location>
        <begin position="157"/>
        <end position="166"/>
    </location>
</feature>
<dbReference type="Pfam" id="PF01822">
    <property type="entry name" value="WSC"/>
    <property type="match status" value="1"/>
</dbReference>
<evidence type="ECO:0000313" key="13">
    <source>
        <dbReference type="EnsemblMetazoa" id="XP_038075541.1"/>
    </source>
</evidence>
<keyword evidence="2" id="KW-0812">Transmembrane</keyword>
<dbReference type="RefSeq" id="XP_038075540.1">
    <property type="nucleotide sequence ID" value="XM_038219612.1"/>
</dbReference>
<dbReference type="GO" id="GO:0005886">
    <property type="term" value="C:plasma membrane"/>
    <property type="evidence" value="ECO:0007669"/>
    <property type="project" value="TreeGrafter"/>
</dbReference>
<reference evidence="13" key="1">
    <citation type="submission" date="2022-11" db="UniProtKB">
        <authorList>
            <consortium name="EnsemblMetazoa"/>
        </authorList>
    </citation>
    <scope>IDENTIFICATION</scope>
</reference>